<evidence type="ECO:0000256" key="8">
    <source>
        <dbReference type="ARBA" id="ARBA00032913"/>
    </source>
</evidence>
<comment type="subcellular location">
    <subcellularLocation>
        <location evidence="1">Endoplasmic reticulum membrane</location>
        <topology evidence="1">Multi-pass membrane protein</topology>
    </subcellularLocation>
</comment>
<evidence type="ECO:0000256" key="5">
    <source>
        <dbReference type="ARBA" id="ARBA00022824"/>
    </source>
</evidence>
<evidence type="ECO:0000256" key="11">
    <source>
        <dbReference type="SAM" id="Phobius"/>
    </source>
</evidence>
<proteinExistence type="inferred from homology"/>
<dbReference type="GO" id="GO:0045047">
    <property type="term" value="P:protein targeting to ER"/>
    <property type="evidence" value="ECO:0007669"/>
    <property type="project" value="TreeGrafter"/>
</dbReference>
<keyword evidence="7 11" id="KW-0472">Membrane</keyword>
<evidence type="ECO:0000256" key="6">
    <source>
        <dbReference type="ARBA" id="ARBA00022989"/>
    </source>
</evidence>
<comment type="caution">
    <text evidence="12">The sequence shown here is derived from an EMBL/GenBank/DDBJ whole genome shotgun (WGS) entry which is preliminary data.</text>
</comment>
<dbReference type="AlphaFoldDB" id="A0AA35W9F5"/>
<dbReference type="GO" id="GO:0006465">
    <property type="term" value="P:signal peptide processing"/>
    <property type="evidence" value="ECO:0007669"/>
    <property type="project" value="InterPro"/>
</dbReference>
<evidence type="ECO:0000256" key="9">
    <source>
        <dbReference type="ARBA" id="ARBA00045204"/>
    </source>
</evidence>
<organism evidence="12 13">
    <name type="scientific">Geodia barretti</name>
    <name type="common">Barrett's horny sponge</name>
    <dbReference type="NCBI Taxonomy" id="519541"/>
    <lineage>
        <taxon>Eukaryota</taxon>
        <taxon>Metazoa</taxon>
        <taxon>Porifera</taxon>
        <taxon>Demospongiae</taxon>
        <taxon>Heteroscleromorpha</taxon>
        <taxon>Tetractinellida</taxon>
        <taxon>Astrophorina</taxon>
        <taxon>Geodiidae</taxon>
        <taxon>Geodia</taxon>
    </lineage>
</organism>
<protein>
    <recommendedName>
        <fullName evidence="3">Signal peptidase complex subunit 1</fullName>
    </recommendedName>
    <alternativeName>
        <fullName evidence="8">Microsomal signal peptidase 12 kDa subunit</fullName>
    </alternativeName>
</protein>
<dbReference type="InterPro" id="IPR009542">
    <property type="entry name" value="Spc1/SPCS1"/>
</dbReference>
<evidence type="ECO:0000313" key="13">
    <source>
        <dbReference type="Proteomes" id="UP001174909"/>
    </source>
</evidence>
<evidence type="ECO:0000313" key="12">
    <source>
        <dbReference type="EMBL" id="CAI8008966.1"/>
    </source>
</evidence>
<feature type="transmembrane region" description="Helical" evidence="11">
    <location>
        <begin position="58"/>
        <end position="76"/>
    </location>
</feature>
<sequence>MGNFVSGTPLISYIANKFPSMDYEGQRLAEKCYQWIIVLFGVVGFIWGYFCQQYIQTVYVLGAGVLLATLLVIPPWPMFRRHPLQWQNSRKGRQGRQDKAKTS</sequence>
<dbReference type="EMBL" id="CASHTH010000912">
    <property type="protein sequence ID" value="CAI8008966.1"/>
    <property type="molecule type" value="Genomic_DNA"/>
</dbReference>
<dbReference type="GO" id="GO:0005787">
    <property type="term" value="C:signal peptidase complex"/>
    <property type="evidence" value="ECO:0007669"/>
    <property type="project" value="InterPro"/>
</dbReference>
<evidence type="ECO:0000256" key="3">
    <source>
        <dbReference type="ARBA" id="ARBA00017059"/>
    </source>
</evidence>
<comment type="function">
    <text evidence="9">Component of the signal peptidase complex (SPC) which catalyzes the cleavage of N-terminal signal sequences from nascent proteins as they are translocated into the lumen of the endoplasmic reticulum. Dispensable for SPC enzymatic activity.</text>
</comment>
<keyword evidence="4 11" id="KW-0812">Transmembrane</keyword>
<reference evidence="12" key="1">
    <citation type="submission" date="2023-03" db="EMBL/GenBank/DDBJ databases">
        <authorList>
            <person name="Steffen K."/>
            <person name="Cardenas P."/>
        </authorList>
    </citation>
    <scope>NUCLEOTIDE SEQUENCE</scope>
</reference>
<evidence type="ECO:0000256" key="10">
    <source>
        <dbReference type="SAM" id="MobiDB-lite"/>
    </source>
</evidence>
<dbReference type="Proteomes" id="UP001174909">
    <property type="component" value="Unassembled WGS sequence"/>
</dbReference>
<evidence type="ECO:0000256" key="7">
    <source>
        <dbReference type="ARBA" id="ARBA00023136"/>
    </source>
</evidence>
<comment type="similarity">
    <text evidence="2">Belongs to the SPCS1 family.</text>
</comment>
<gene>
    <name evidence="12" type="ORF">GBAR_LOCUS6082</name>
</gene>
<evidence type="ECO:0000256" key="4">
    <source>
        <dbReference type="ARBA" id="ARBA00022692"/>
    </source>
</evidence>
<feature type="region of interest" description="Disordered" evidence="10">
    <location>
        <begin position="84"/>
        <end position="103"/>
    </location>
</feature>
<keyword evidence="5" id="KW-0256">Endoplasmic reticulum</keyword>
<keyword evidence="13" id="KW-1185">Reference proteome</keyword>
<keyword evidence="6 11" id="KW-1133">Transmembrane helix</keyword>
<evidence type="ECO:0000256" key="2">
    <source>
        <dbReference type="ARBA" id="ARBA00005245"/>
    </source>
</evidence>
<dbReference type="PANTHER" id="PTHR13202">
    <property type="entry name" value="MICROSOMAL SIGNAL PEPTIDASE 12 KDA SUBUNIT"/>
    <property type="match status" value="1"/>
</dbReference>
<evidence type="ECO:0000256" key="1">
    <source>
        <dbReference type="ARBA" id="ARBA00004477"/>
    </source>
</evidence>
<dbReference type="PANTHER" id="PTHR13202:SF0">
    <property type="entry name" value="SIGNAL PEPTIDASE COMPLEX SUBUNIT 1"/>
    <property type="match status" value="1"/>
</dbReference>
<feature type="transmembrane region" description="Helical" evidence="11">
    <location>
        <begin position="33"/>
        <end position="51"/>
    </location>
</feature>
<accession>A0AA35W9F5</accession>
<name>A0AA35W9F5_GEOBA</name>
<dbReference type="Pfam" id="PF06645">
    <property type="entry name" value="SPC12"/>
    <property type="match status" value="1"/>
</dbReference>